<evidence type="ECO:0000256" key="8">
    <source>
        <dbReference type="ARBA" id="ARBA00023136"/>
    </source>
</evidence>
<feature type="domain" description="BCS1 N-terminal" evidence="11">
    <location>
        <begin position="23"/>
        <end position="191"/>
    </location>
</feature>
<dbReference type="InterPro" id="IPR003960">
    <property type="entry name" value="ATPase_AAA_CS"/>
</dbReference>
<keyword evidence="5 10" id="KW-0067">ATP-binding</keyword>
<evidence type="ECO:0000313" key="12">
    <source>
        <dbReference type="Proteomes" id="UP000245341"/>
    </source>
</evidence>
<keyword evidence="8" id="KW-0472">Membrane</keyword>
<keyword evidence="12" id="KW-1185">Reference proteome</keyword>
<protein>
    <submittedName>
        <fullName evidence="13">Mitochondrial chaperone BCS1 isoform X2</fullName>
    </submittedName>
</protein>
<evidence type="ECO:0000256" key="9">
    <source>
        <dbReference type="ARBA" id="ARBA00048778"/>
    </source>
</evidence>
<dbReference type="InterPro" id="IPR050747">
    <property type="entry name" value="Mitochondrial_chaperone_BCS1"/>
</dbReference>
<sequence length="396" mass="44756">MPLSDFILALKDNPYFGAGFGLVGVGTALALARKGAQLGLVAFRRHYMITLEVPARDRSYAWLLSWLTHHSTRTQHLSVETSYLQHESGRISTKFEFVPSPGNHFIWYQGKWIRVERSREMQMIDLQTGTPWESVTFTALGTDRKVFFNILEEARELALQQEEGKTVMYTAMGSEWRPFGYPRRRRPLNSVVLGQGLADRIVRDVREFIDNPKWYTDRALAGELEHSICLLSLTDSSLSDDRLNHLLSVAPQQSLVLLEDVDAAFLSRDLAAENPVKYQGLGRLTFSGLLNALDGVASTEARIVFMTTNHVDRLDPALIRPGRVDMKEYVGYCSHWQLTHMFQRFYPGQAPSLAEVFAGRVLQGTTQISPAQVQGYFMLYKNDPAGAIHNAESLRT</sequence>
<evidence type="ECO:0000313" key="13">
    <source>
        <dbReference type="RefSeq" id="XP_030875699.1"/>
    </source>
</evidence>
<dbReference type="Pfam" id="PF08740">
    <property type="entry name" value="BCS1_N"/>
    <property type="match status" value="1"/>
</dbReference>
<evidence type="ECO:0000256" key="3">
    <source>
        <dbReference type="ARBA" id="ARBA00022741"/>
    </source>
</evidence>
<evidence type="ECO:0000256" key="4">
    <source>
        <dbReference type="ARBA" id="ARBA00022801"/>
    </source>
</evidence>
<comment type="subcellular location">
    <subcellularLocation>
        <location evidence="1">Mitochondrion membrane</location>
    </subcellularLocation>
</comment>
<keyword evidence="6" id="KW-1133">Transmembrane helix</keyword>
<dbReference type="PROSITE" id="PS00674">
    <property type="entry name" value="AAA"/>
    <property type="match status" value="1"/>
</dbReference>
<keyword evidence="4" id="KW-0378">Hydrolase</keyword>
<evidence type="ECO:0000256" key="6">
    <source>
        <dbReference type="ARBA" id="ARBA00022989"/>
    </source>
</evidence>
<dbReference type="GO" id="GO:0031966">
    <property type="term" value="C:mitochondrial membrane"/>
    <property type="evidence" value="ECO:0007669"/>
    <property type="project" value="UniProtKB-SubCell"/>
</dbReference>
<evidence type="ECO:0000256" key="5">
    <source>
        <dbReference type="ARBA" id="ARBA00022840"/>
    </source>
</evidence>
<dbReference type="InterPro" id="IPR014851">
    <property type="entry name" value="BCS1_N"/>
</dbReference>
<dbReference type="GO" id="GO:0005524">
    <property type="term" value="F:ATP binding"/>
    <property type="evidence" value="ECO:0007669"/>
    <property type="project" value="UniProtKB-KW"/>
</dbReference>
<dbReference type="Gene3D" id="3.40.50.300">
    <property type="entry name" value="P-loop containing nucleotide triphosphate hydrolases"/>
    <property type="match status" value="1"/>
</dbReference>
<reference evidence="13" key="1">
    <citation type="submission" date="2025-08" db="UniProtKB">
        <authorList>
            <consortium name="RefSeq"/>
        </authorList>
    </citation>
    <scope>IDENTIFICATION</scope>
    <source>
        <tissue evidence="13">Liver</tissue>
    </source>
</reference>
<evidence type="ECO:0000256" key="10">
    <source>
        <dbReference type="RuleBase" id="RU003651"/>
    </source>
</evidence>
<keyword evidence="3 10" id="KW-0547">Nucleotide-binding</keyword>
<dbReference type="Pfam" id="PF25426">
    <property type="entry name" value="AAA_lid_BCS1"/>
    <property type="match status" value="1"/>
</dbReference>
<dbReference type="GO" id="GO:0016887">
    <property type="term" value="F:ATP hydrolysis activity"/>
    <property type="evidence" value="ECO:0007669"/>
    <property type="project" value="InterPro"/>
</dbReference>
<dbReference type="GeneID" id="102750114"/>
<dbReference type="SMART" id="SM01024">
    <property type="entry name" value="BCS1_N"/>
    <property type="match status" value="1"/>
</dbReference>
<comment type="catalytic activity">
    <reaction evidence="9">
        <text>ATP + H2O = ADP + phosphate + H(+)</text>
        <dbReference type="Rhea" id="RHEA:13065"/>
        <dbReference type="ChEBI" id="CHEBI:15377"/>
        <dbReference type="ChEBI" id="CHEBI:15378"/>
        <dbReference type="ChEBI" id="CHEBI:30616"/>
        <dbReference type="ChEBI" id="CHEBI:43474"/>
        <dbReference type="ChEBI" id="CHEBI:456216"/>
    </reaction>
    <physiologicalReaction direction="left-to-right" evidence="9">
        <dbReference type="Rhea" id="RHEA:13066"/>
    </physiologicalReaction>
</comment>
<keyword evidence="7" id="KW-0496">Mitochondrion</keyword>
<gene>
    <name evidence="13" type="primary">LOC102750114</name>
</gene>
<accession>A0A7F8Q3D8</accession>
<dbReference type="InterPro" id="IPR057495">
    <property type="entry name" value="AAA_lid_BCS1"/>
</dbReference>
<dbReference type="AlphaFoldDB" id="A0A7F8Q3D8"/>
<proteinExistence type="inferred from homology"/>
<comment type="similarity">
    <text evidence="10">Belongs to the AAA ATPase family.</text>
</comment>
<dbReference type="CTD" id="617"/>
<dbReference type="Proteomes" id="UP000245341">
    <property type="component" value="Unplaced"/>
</dbReference>
<evidence type="ECO:0000256" key="2">
    <source>
        <dbReference type="ARBA" id="ARBA00022692"/>
    </source>
</evidence>
<evidence type="ECO:0000259" key="11">
    <source>
        <dbReference type="SMART" id="SM01024"/>
    </source>
</evidence>
<dbReference type="CDD" id="cd19510">
    <property type="entry name" value="RecA-like_BCS1"/>
    <property type="match status" value="1"/>
</dbReference>
<keyword evidence="2" id="KW-0812">Transmembrane</keyword>
<evidence type="ECO:0000256" key="7">
    <source>
        <dbReference type="ARBA" id="ARBA00023128"/>
    </source>
</evidence>
<dbReference type="PANTHER" id="PTHR23070">
    <property type="entry name" value="BCS1 AAA-TYPE ATPASE"/>
    <property type="match status" value="1"/>
</dbReference>
<dbReference type="Pfam" id="PF00004">
    <property type="entry name" value="AAA"/>
    <property type="match status" value="1"/>
</dbReference>
<dbReference type="InterPro" id="IPR003959">
    <property type="entry name" value="ATPase_AAA_core"/>
</dbReference>
<organism evidence="12 13">
    <name type="scientific">Leptonychotes weddellii</name>
    <name type="common">Weddell seal</name>
    <name type="synonym">Otaria weddellii</name>
    <dbReference type="NCBI Taxonomy" id="9713"/>
    <lineage>
        <taxon>Eukaryota</taxon>
        <taxon>Metazoa</taxon>
        <taxon>Chordata</taxon>
        <taxon>Craniata</taxon>
        <taxon>Vertebrata</taxon>
        <taxon>Euteleostomi</taxon>
        <taxon>Mammalia</taxon>
        <taxon>Eutheria</taxon>
        <taxon>Laurasiatheria</taxon>
        <taxon>Carnivora</taxon>
        <taxon>Caniformia</taxon>
        <taxon>Pinnipedia</taxon>
        <taxon>Phocidae</taxon>
        <taxon>Monachinae</taxon>
        <taxon>Lobodontini</taxon>
        <taxon>Leptonychotes</taxon>
    </lineage>
</organism>
<dbReference type="RefSeq" id="XP_030875699.1">
    <property type="nucleotide sequence ID" value="XM_031019839.1"/>
</dbReference>
<dbReference type="InterPro" id="IPR027417">
    <property type="entry name" value="P-loop_NTPase"/>
</dbReference>
<name>A0A7F8Q3D8_LEPWE</name>
<evidence type="ECO:0000256" key="1">
    <source>
        <dbReference type="ARBA" id="ARBA00004325"/>
    </source>
</evidence>
<dbReference type="SUPFAM" id="SSF52540">
    <property type="entry name" value="P-loop containing nucleoside triphosphate hydrolases"/>
    <property type="match status" value="1"/>
</dbReference>